<evidence type="ECO:0000256" key="8">
    <source>
        <dbReference type="SAM" id="Phobius"/>
    </source>
</evidence>
<proteinExistence type="inferred from homology"/>
<dbReference type="GO" id="GO:0046872">
    <property type="term" value="F:metal ion binding"/>
    <property type="evidence" value="ECO:0007669"/>
    <property type="project" value="UniProtKB-KW"/>
</dbReference>
<feature type="signal peptide" evidence="9">
    <location>
        <begin position="1"/>
        <end position="18"/>
    </location>
</feature>
<evidence type="ECO:0000256" key="1">
    <source>
        <dbReference type="ARBA" id="ARBA00009547"/>
    </source>
</evidence>
<protein>
    <submittedName>
        <fullName evidence="10">S1/P1nuclease</fullName>
    </submittedName>
</protein>
<keyword evidence="6" id="KW-1015">Disulfide bond</keyword>
<comment type="similarity">
    <text evidence="1">Belongs to the nuclease type I family.</text>
</comment>
<feature type="transmembrane region" description="Helical" evidence="8">
    <location>
        <begin position="383"/>
        <end position="403"/>
    </location>
</feature>
<name>A0A023B6A6_GRENI</name>
<dbReference type="GO" id="GO:0006308">
    <property type="term" value="P:DNA catabolic process"/>
    <property type="evidence" value="ECO:0007669"/>
    <property type="project" value="InterPro"/>
</dbReference>
<keyword evidence="8" id="KW-0472">Membrane</keyword>
<dbReference type="PANTHER" id="PTHR33146">
    <property type="entry name" value="ENDONUCLEASE 4"/>
    <property type="match status" value="1"/>
</dbReference>
<dbReference type="GO" id="GO:0004519">
    <property type="term" value="F:endonuclease activity"/>
    <property type="evidence" value="ECO:0007669"/>
    <property type="project" value="UniProtKB-KW"/>
</dbReference>
<evidence type="ECO:0000256" key="2">
    <source>
        <dbReference type="ARBA" id="ARBA00022722"/>
    </source>
</evidence>
<dbReference type="Pfam" id="PF02265">
    <property type="entry name" value="S1-P1_nuclease"/>
    <property type="match status" value="1"/>
</dbReference>
<dbReference type="PANTHER" id="PTHR33146:SF26">
    <property type="entry name" value="ENDONUCLEASE 4"/>
    <property type="match status" value="1"/>
</dbReference>
<evidence type="ECO:0000256" key="3">
    <source>
        <dbReference type="ARBA" id="ARBA00022723"/>
    </source>
</evidence>
<keyword evidence="2" id="KW-0540">Nuclease</keyword>
<dbReference type="OrthoDB" id="441446at2759"/>
<dbReference type="GeneID" id="22912972"/>
<evidence type="ECO:0000256" key="4">
    <source>
        <dbReference type="ARBA" id="ARBA00022759"/>
    </source>
</evidence>
<dbReference type="Gene3D" id="1.10.575.10">
    <property type="entry name" value="P1 Nuclease"/>
    <property type="match status" value="1"/>
</dbReference>
<accession>A0A023B6A6</accession>
<keyword evidence="5" id="KW-0378">Hydrolase</keyword>
<dbReference type="RefSeq" id="XP_011134050.1">
    <property type="nucleotide sequence ID" value="XM_011135748.1"/>
</dbReference>
<dbReference type="Proteomes" id="UP000019763">
    <property type="component" value="Unassembled WGS sequence"/>
</dbReference>
<feature type="chain" id="PRO_5001515077" evidence="9">
    <location>
        <begin position="19"/>
        <end position="421"/>
    </location>
</feature>
<reference evidence="10" key="1">
    <citation type="submission" date="2013-12" db="EMBL/GenBank/DDBJ databases">
        <authorList>
            <person name="Omoto C.K."/>
            <person name="Sibley D."/>
            <person name="Venepally P."/>
            <person name="Hadjithomas M."/>
            <person name="Karamycheva S."/>
            <person name="Brunk B."/>
            <person name="Roos D."/>
            <person name="Caler E."/>
            <person name="Lorenzi H."/>
        </authorList>
    </citation>
    <scope>NUCLEOTIDE SEQUENCE</scope>
</reference>
<evidence type="ECO:0000256" key="5">
    <source>
        <dbReference type="ARBA" id="ARBA00022801"/>
    </source>
</evidence>
<keyword evidence="4" id="KW-0255">Endonuclease</keyword>
<evidence type="ECO:0000256" key="7">
    <source>
        <dbReference type="ARBA" id="ARBA00023180"/>
    </source>
</evidence>
<dbReference type="GO" id="GO:0003676">
    <property type="term" value="F:nucleic acid binding"/>
    <property type="evidence" value="ECO:0007669"/>
    <property type="project" value="InterPro"/>
</dbReference>
<dbReference type="AlphaFoldDB" id="A0A023B6A6"/>
<keyword evidence="9" id="KW-0732">Signal</keyword>
<keyword evidence="8" id="KW-1133">Transmembrane helix</keyword>
<dbReference type="VEuPathDB" id="CryptoDB:GNI_081930"/>
<keyword evidence="3" id="KW-0479">Metal-binding</keyword>
<dbReference type="eggNOG" id="ENOG502S3F6">
    <property type="taxonomic scope" value="Eukaryota"/>
</dbReference>
<evidence type="ECO:0000256" key="6">
    <source>
        <dbReference type="ARBA" id="ARBA00023157"/>
    </source>
</evidence>
<evidence type="ECO:0000313" key="10">
    <source>
        <dbReference type="EMBL" id="EZG65892.1"/>
    </source>
</evidence>
<gene>
    <name evidence="10" type="ORF">GNI_081930</name>
</gene>
<evidence type="ECO:0000256" key="9">
    <source>
        <dbReference type="SAM" id="SignalP"/>
    </source>
</evidence>
<dbReference type="InterPro" id="IPR008947">
    <property type="entry name" value="PLipase_C/P1_nuclease_dom_sf"/>
</dbReference>
<keyword evidence="8" id="KW-0812">Transmembrane</keyword>
<organism evidence="10 11">
    <name type="scientific">Gregarina niphandrodes</name>
    <name type="common">Septate eugregarine</name>
    <dbReference type="NCBI Taxonomy" id="110365"/>
    <lineage>
        <taxon>Eukaryota</taxon>
        <taxon>Sar</taxon>
        <taxon>Alveolata</taxon>
        <taxon>Apicomplexa</taxon>
        <taxon>Conoidasida</taxon>
        <taxon>Gregarinasina</taxon>
        <taxon>Eugregarinorida</taxon>
        <taxon>Gregarinidae</taxon>
        <taxon>Gregarina</taxon>
    </lineage>
</organism>
<dbReference type="SUPFAM" id="SSF48537">
    <property type="entry name" value="Phospholipase C/P1 nuclease"/>
    <property type="match status" value="1"/>
</dbReference>
<keyword evidence="11" id="KW-1185">Reference proteome</keyword>
<dbReference type="InterPro" id="IPR003154">
    <property type="entry name" value="S1/P1nuclease"/>
</dbReference>
<dbReference type="EMBL" id="AFNH02000613">
    <property type="protein sequence ID" value="EZG65892.1"/>
    <property type="molecule type" value="Genomic_DNA"/>
</dbReference>
<dbReference type="GO" id="GO:0016788">
    <property type="term" value="F:hydrolase activity, acting on ester bonds"/>
    <property type="evidence" value="ECO:0007669"/>
    <property type="project" value="InterPro"/>
</dbReference>
<sequence length="421" mass="47350">MRLGGLSLLAFCVKGWDADGHAAIGMTCMSGIKSGALSQLKRLLGGKDVVDISLWSHQLVAKYPEMTGIYYQTQDREVDEGLVNCDYFKGLDNCQDGVCIMGALNYYFNKLVGTESHTQFVSPLKLKLSDTDLIKLIASLVAELHSVSRFGYTYNRNGKDLNISYLDNHSKVDTTQFKYWDRDLVQKTIKDRPHFWFSGWTHMNNLARPIIQQEETLWKSSENKTEIFEQWAASTFRDSCQRVFRDRTKASQYSRLQIQLKNKHDPDLLANMPILKTDLGHEDTPQGALGPGLNERDINYQEAALLPTNHLYIDFDLLKHKILLGGLRLSFVINHILTHKDAKKLRMGSAVQLKNHNPPVSGSGMWGNHRQEEAIATGWSSNLITNLAIVGVIVAGFIAFLNFTGDKVARPGEHAGPKVKD</sequence>
<keyword evidence="7" id="KW-0325">Glycoprotein</keyword>
<comment type="caution">
    <text evidence="10">The sequence shown here is derived from an EMBL/GenBank/DDBJ whole genome shotgun (WGS) entry which is preliminary data.</text>
</comment>
<evidence type="ECO:0000313" key="11">
    <source>
        <dbReference type="Proteomes" id="UP000019763"/>
    </source>
</evidence>